<dbReference type="GO" id="GO:0031419">
    <property type="term" value="F:cobalamin binding"/>
    <property type="evidence" value="ECO:0007669"/>
    <property type="project" value="UniProtKB-KW"/>
</dbReference>
<dbReference type="EMBL" id="FZOD01000008">
    <property type="protein sequence ID" value="SNS38585.1"/>
    <property type="molecule type" value="Genomic_DNA"/>
</dbReference>
<gene>
    <name evidence="5" type="ORF">SAMN05216276_1008179</name>
</gene>
<dbReference type="PANTHER" id="PTHR43371:SF1">
    <property type="entry name" value="RIBONUCLEOSIDE-DIPHOSPHATE REDUCTASE"/>
    <property type="match status" value="1"/>
</dbReference>
<keyword evidence="6" id="KW-1185">Reference proteome</keyword>
<sequence>MRDEARKYSFQLRIPEPVKVTTLAPTGSIAKLPGTTEGGHPIMYGYYIRRIRSSTIDPDRRAQVEGYREQGYNILPDPQAANTVVVEIPSKESVVERVEEVGRPADLVESADELTLEQLLAFQEMLQTEYADNAVSFTASIDPAKYTPQDVAETILQFAGKLKGTTIFPEQGYELAPYERISEQDYQDWIFITGLSNVEGGIDEDCANGSCPIR</sequence>
<evidence type="ECO:0000256" key="3">
    <source>
        <dbReference type="ARBA" id="ARBA00023002"/>
    </source>
</evidence>
<dbReference type="PANTHER" id="PTHR43371">
    <property type="entry name" value="VITAMIN B12-DEPENDENT RIBONUCLEOTIDE REDUCTASE"/>
    <property type="match status" value="1"/>
</dbReference>
<name>A0A239E1H5_9ACTN</name>
<dbReference type="InterPro" id="IPR050862">
    <property type="entry name" value="RdRp_reductase_class-2"/>
</dbReference>
<reference evidence="5 6" key="1">
    <citation type="submission" date="2017-06" db="EMBL/GenBank/DDBJ databases">
        <authorList>
            <person name="Kim H.J."/>
            <person name="Triplett B.A."/>
        </authorList>
    </citation>
    <scope>NUCLEOTIDE SEQUENCE [LARGE SCALE GENOMIC DNA]</scope>
    <source>
        <strain evidence="5 6">CGMCC 4.2132</strain>
    </source>
</reference>
<evidence type="ECO:0000256" key="2">
    <source>
        <dbReference type="ARBA" id="ARBA00022628"/>
    </source>
</evidence>
<evidence type="ECO:0000256" key="4">
    <source>
        <dbReference type="ARBA" id="ARBA00023285"/>
    </source>
</evidence>
<keyword evidence="4" id="KW-0170">Cobalt</keyword>
<dbReference type="AlphaFoldDB" id="A0A239E1H5"/>
<organism evidence="5 6">
    <name type="scientific">Streptosporangium subroseum</name>
    <dbReference type="NCBI Taxonomy" id="106412"/>
    <lineage>
        <taxon>Bacteria</taxon>
        <taxon>Bacillati</taxon>
        <taxon>Actinomycetota</taxon>
        <taxon>Actinomycetes</taxon>
        <taxon>Streptosporangiales</taxon>
        <taxon>Streptosporangiaceae</taxon>
        <taxon>Streptosporangium</taxon>
    </lineage>
</organism>
<evidence type="ECO:0000313" key="6">
    <source>
        <dbReference type="Proteomes" id="UP000198282"/>
    </source>
</evidence>
<accession>A0A239E1H5</accession>
<comment type="cofactor">
    <cofactor evidence="1">
        <name>adenosylcob(III)alamin</name>
        <dbReference type="ChEBI" id="CHEBI:18408"/>
    </cofactor>
</comment>
<keyword evidence="2" id="KW-0846">Cobalamin</keyword>
<proteinExistence type="predicted"/>
<keyword evidence="3" id="KW-0560">Oxidoreductase</keyword>
<dbReference type="Proteomes" id="UP000198282">
    <property type="component" value="Unassembled WGS sequence"/>
</dbReference>
<dbReference type="GO" id="GO:0004748">
    <property type="term" value="F:ribonucleoside-diphosphate reductase activity, thioredoxin disulfide as acceptor"/>
    <property type="evidence" value="ECO:0007669"/>
    <property type="project" value="TreeGrafter"/>
</dbReference>
<evidence type="ECO:0000256" key="1">
    <source>
        <dbReference type="ARBA" id="ARBA00001922"/>
    </source>
</evidence>
<dbReference type="Gene3D" id="3.20.70.20">
    <property type="match status" value="2"/>
</dbReference>
<evidence type="ECO:0000313" key="5">
    <source>
        <dbReference type="EMBL" id="SNS38585.1"/>
    </source>
</evidence>
<dbReference type="SUPFAM" id="SSF51998">
    <property type="entry name" value="PFL-like glycyl radical enzymes"/>
    <property type="match status" value="1"/>
</dbReference>
<protein>
    <submittedName>
        <fullName evidence="5">Ribonucleoside-diphosphate reductase alpha chain</fullName>
    </submittedName>
</protein>